<protein>
    <recommendedName>
        <fullName evidence="4">YtxH domain-containing protein</fullName>
    </recommendedName>
</protein>
<evidence type="ECO:0008006" key="4">
    <source>
        <dbReference type="Google" id="ProtNLM"/>
    </source>
</evidence>
<evidence type="ECO:0000313" key="3">
    <source>
        <dbReference type="Proteomes" id="UP000831495"/>
    </source>
</evidence>
<keyword evidence="3" id="KW-1185">Reference proteome</keyword>
<dbReference type="Proteomes" id="UP000831495">
    <property type="component" value="Chromosome"/>
</dbReference>
<reference evidence="2" key="1">
    <citation type="journal article" date="2022" name="Int. J. Syst. Evol. Microbiol.">
        <title>Apilactobacillus apisilvae sp. nov., Nicolia spurrieriana gen. nov. sp. nov., Bombilactobacillus folatiphilus sp. nov. and Bombilactobacillus thymidiniphilus sp. nov., four new lactic acid bacterial isolates from stingless bees Tetragonula carbonaria and Austroplebeia australis.</title>
        <authorList>
            <person name="Oliphant S.A."/>
            <person name="Watson-Haigh N.S."/>
            <person name="Sumby K.M."/>
            <person name="Gardner J."/>
            <person name="Groom S."/>
            <person name="Jiranek V."/>
        </authorList>
    </citation>
    <scope>NUCLEOTIDE SEQUENCE</scope>
    <source>
        <strain evidence="2">SG4_D2</strain>
    </source>
</reference>
<gene>
    <name evidence="2" type="ORF">MOO45_03035</name>
</gene>
<evidence type="ECO:0000313" key="2">
    <source>
        <dbReference type="EMBL" id="UQS82635.1"/>
    </source>
</evidence>
<dbReference type="EMBL" id="CP093366">
    <property type="protein sequence ID" value="UQS82635.1"/>
    <property type="molecule type" value="Genomic_DNA"/>
</dbReference>
<sequence length="88" mass="10226">MKSFTYGLLTGTGLILGGRKFIKQQTPRINNIKNLLFQTQQLKEEVTTEVVPWIKDMSQTIQQQSRSLMDEAQELKQQLNQFKQDLPD</sequence>
<accession>A0ABY4PAK3</accession>
<name>A0ABY4PAK3_9LACO</name>
<keyword evidence="1" id="KW-0175">Coiled coil</keyword>
<proteinExistence type="predicted"/>
<feature type="coiled-coil region" evidence="1">
    <location>
        <begin position="58"/>
        <end position="85"/>
    </location>
</feature>
<evidence type="ECO:0000256" key="1">
    <source>
        <dbReference type="SAM" id="Coils"/>
    </source>
</evidence>
<organism evidence="2 3">
    <name type="scientific">Bombilactobacillus folatiphilus</name>
    <dbReference type="NCBI Taxonomy" id="2923362"/>
    <lineage>
        <taxon>Bacteria</taxon>
        <taxon>Bacillati</taxon>
        <taxon>Bacillota</taxon>
        <taxon>Bacilli</taxon>
        <taxon>Lactobacillales</taxon>
        <taxon>Lactobacillaceae</taxon>
        <taxon>Bombilactobacillus</taxon>
    </lineage>
</organism>
<dbReference type="RefSeq" id="WP_249514913.1">
    <property type="nucleotide sequence ID" value="NZ_CP093366.1"/>
</dbReference>